<dbReference type="InterPro" id="IPR027417">
    <property type="entry name" value="P-loop_NTPase"/>
</dbReference>
<dbReference type="InterPro" id="IPR003439">
    <property type="entry name" value="ABC_transporter-like_ATP-bd"/>
</dbReference>
<evidence type="ECO:0000256" key="4">
    <source>
        <dbReference type="ARBA" id="ARBA00022692"/>
    </source>
</evidence>
<dbReference type="SUPFAM" id="SSF52540">
    <property type="entry name" value="P-loop containing nucleoside triphosphate hydrolases"/>
    <property type="match status" value="1"/>
</dbReference>
<evidence type="ECO:0000256" key="7">
    <source>
        <dbReference type="ARBA" id="ARBA00022989"/>
    </source>
</evidence>
<dbReference type="InterPro" id="IPR039421">
    <property type="entry name" value="Type_1_exporter"/>
</dbReference>
<evidence type="ECO:0000313" key="12">
    <source>
        <dbReference type="EMBL" id="PWR71742.1"/>
    </source>
</evidence>
<dbReference type="Gene3D" id="3.40.50.300">
    <property type="entry name" value="P-loop containing nucleotide triphosphate hydrolases"/>
    <property type="match status" value="1"/>
</dbReference>
<feature type="domain" description="ABC transporter" evidence="10">
    <location>
        <begin position="375"/>
        <end position="613"/>
    </location>
</feature>
<feature type="transmembrane region" description="Helical" evidence="9">
    <location>
        <begin position="47"/>
        <end position="68"/>
    </location>
</feature>
<accession>A0A2V2MUZ3</accession>
<gene>
    <name evidence="12" type="ORF">DLD82_13395</name>
</gene>
<sequence>MSNSNIRLKVVSIHLSGFIRDIFVELIQVIKNLSRTLRLIWSITSRLTLVNLISSVILGILPICSLYLTKLIVDTATTGILAPDKHQVFSLIIPLVIIAAIIAIFTAFFRSFSHYISIVQSSVLTDGLNNIIHEKSVHLELAYYENKEYQDTLHRAQFESNFRINRVLLSIVKIGQSLISIGSVLVILISFSPIAGLIIFSSTIPFFVIRILSSAKIYALKQLQTENERKGRYFHWIVTSQIFAKEIRLFDLGSFFIHKFNDIQVDLRHEQLSLHKKQLIWESFSQIFMTAAIFGSFLYIVIQTVEGGITPGDMVMYFMGFQMFIGYIQSIFGGMSDLYQDQLFLDNLFQFLDHVPEIIVPPSPKPVPQEGFNQIVFDRVSFSYPGTDENVLSEVSFQIRKGEIIALVGENGAGKSSIVKLLALLYHPDRGKILVDGIDIRSFDPIGWRKHIAILFQDYSSYQLTVEENIRLGDLNHPGRVVETAAKKADADTFISQLTKGYQSVLGNFFSGGHELSTGQWQRIALARTFYRDADLVILDEPSSSLDALAEMKIFEIFKELVIDKSAIIISHRFSTIMMADKIYVLDKGKIVEEGSHRELYEKNGKYTEMFRAQADSYQV</sequence>
<evidence type="ECO:0000256" key="2">
    <source>
        <dbReference type="ARBA" id="ARBA00022448"/>
    </source>
</evidence>
<dbReference type="InterPro" id="IPR036640">
    <property type="entry name" value="ABC1_TM_sf"/>
</dbReference>
<protein>
    <submittedName>
        <fullName evidence="12">ABC transporter ATP-binding protein</fullName>
    </submittedName>
</protein>
<proteinExistence type="predicted"/>
<dbReference type="GO" id="GO:0005886">
    <property type="term" value="C:plasma membrane"/>
    <property type="evidence" value="ECO:0007669"/>
    <property type="project" value="UniProtKB-SubCell"/>
</dbReference>
<dbReference type="GO" id="GO:0005524">
    <property type="term" value="F:ATP binding"/>
    <property type="evidence" value="ECO:0007669"/>
    <property type="project" value="UniProtKB-KW"/>
</dbReference>
<evidence type="ECO:0000256" key="8">
    <source>
        <dbReference type="ARBA" id="ARBA00023136"/>
    </source>
</evidence>
<dbReference type="AlphaFoldDB" id="A0A2V2MUZ3"/>
<keyword evidence="7 9" id="KW-1133">Transmembrane helix</keyword>
<dbReference type="FunFam" id="3.40.50.300:FF:000221">
    <property type="entry name" value="Multidrug ABC transporter ATP-binding protein"/>
    <property type="match status" value="1"/>
</dbReference>
<feature type="transmembrane region" description="Helical" evidence="9">
    <location>
        <begin position="88"/>
        <end position="109"/>
    </location>
</feature>
<dbReference type="GO" id="GO:0016887">
    <property type="term" value="F:ATP hydrolysis activity"/>
    <property type="evidence" value="ECO:0007669"/>
    <property type="project" value="InterPro"/>
</dbReference>
<evidence type="ECO:0000256" key="1">
    <source>
        <dbReference type="ARBA" id="ARBA00004651"/>
    </source>
</evidence>
<dbReference type="SUPFAM" id="SSF90123">
    <property type="entry name" value="ABC transporter transmembrane region"/>
    <property type="match status" value="1"/>
</dbReference>
<keyword evidence="3" id="KW-1003">Cell membrane</keyword>
<evidence type="ECO:0000313" key="13">
    <source>
        <dbReference type="Proteomes" id="UP000245934"/>
    </source>
</evidence>
<feature type="transmembrane region" description="Helical" evidence="9">
    <location>
        <begin position="194"/>
        <end position="212"/>
    </location>
</feature>
<keyword evidence="8 9" id="KW-0472">Membrane</keyword>
<keyword evidence="13" id="KW-1185">Reference proteome</keyword>
<evidence type="ECO:0000256" key="6">
    <source>
        <dbReference type="ARBA" id="ARBA00022840"/>
    </source>
</evidence>
<dbReference type="PANTHER" id="PTHR24221">
    <property type="entry name" value="ATP-BINDING CASSETTE SUB-FAMILY B"/>
    <property type="match status" value="1"/>
</dbReference>
<evidence type="ECO:0000256" key="5">
    <source>
        <dbReference type="ARBA" id="ARBA00022741"/>
    </source>
</evidence>
<keyword evidence="2" id="KW-0813">Transport</keyword>
<evidence type="ECO:0000256" key="9">
    <source>
        <dbReference type="SAM" id="Phobius"/>
    </source>
</evidence>
<keyword evidence="5" id="KW-0547">Nucleotide-binding</keyword>
<dbReference type="PROSITE" id="PS50929">
    <property type="entry name" value="ABC_TM1F"/>
    <property type="match status" value="1"/>
</dbReference>
<evidence type="ECO:0000256" key="3">
    <source>
        <dbReference type="ARBA" id="ARBA00022475"/>
    </source>
</evidence>
<dbReference type="EMBL" id="QGMZ01000030">
    <property type="protein sequence ID" value="PWR71742.1"/>
    <property type="molecule type" value="Genomic_DNA"/>
</dbReference>
<feature type="transmembrane region" description="Helical" evidence="9">
    <location>
        <begin position="279"/>
        <end position="302"/>
    </location>
</feature>
<evidence type="ECO:0000259" key="11">
    <source>
        <dbReference type="PROSITE" id="PS50929"/>
    </source>
</evidence>
<dbReference type="GO" id="GO:0140359">
    <property type="term" value="F:ABC-type transporter activity"/>
    <property type="evidence" value="ECO:0007669"/>
    <property type="project" value="InterPro"/>
</dbReference>
<dbReference type="Proteomes" id="UP000245934">
    <property type="component" value="Unassembled WGS sequence"/>
</dbReference>
<keyword evidence="4 9" id="KW-0812">Transmembrane</keyword>
<dbReference type="GO" id="GO:0034040">
    <property type="term" value="F:ATPase-coupled lipid transmembrane transporter activity"/>
    <property type="evidence" value="ECO:0007669"/>
    <property type="project" value="TreeGrafter"/>
</dbReference>
<comment type="caution">
    <text evidence="12">The sequence shown here is derived from an EMBL/GenBank/DDBJ whole genome shotgun (WGS) entry which is preliminary data.</text>
</comment>
<dbReference type="Gene3D" id="1.20.1560.10">
    <property type="entry name" value="ABC transporter type 1, transmembrane domain"/>
    <property type="match status" value="1"/>
</dbReference>
<keyword evidence="6 12" id="KW-0067">ATP-binding</keyword>
<organism evidence="12 13">
    <name type="scientific">Methanospirillum stamsii</name>
    <dbReference type="NCBI Taxonomy" id="1277351"/>
    <lineage>
        <taxon>Archaea</taxon>
        <taxon>Methanobacteriati</taxon>
        <taxon>Methanobacteriota</taxon>
        <taxon>Stenosarchaea group</taxon>
        <taxon>Methanomicrobia</taxon>
        <taxon>Methanomicrobiales</taxon>
        <taxon>Methanospirillaceae</taxon>
        <taxon>Methanospirillum</taxon>
    </lineage>
</organism>
<dbReference type="SMART" id="SM00382">
    <property type="entry name" value="AAA"/>
    <property type="match status" value="1"/>
</dbReference>
<name>A0A2V2MUZ3_9EURY</name>
<dbReference type="InterPro" id="IPR003593">
    <property type="entry name" value="AAA+_ATPase"/>
</dbReference>
<reference evidence="12 13" key="1">
    <citation type="submission" date="2018-05" db="EMBL/GenBank/DDBJ databases">
        <title>Draft genome of Methanospirillum stamsii Pt1.</title>
        <authorList>
            <person name="Dueholm M.S."/>
            <person name="Nielsen P.H."/>
            <person name="Bakmann L.F."/>
            <person name="Otzen D.E."/>
        </authorList>
    </citation>
    <scope>NUCLEOTIDE SEQUENCE [LARGE SCALE GENOMIC DNA]</scope>
    <source>
        <strain evidence="12 13">Pt1</strain>
    </source>
</reference>
<feature type="transmembrane region" description="Helical" evidence="9">
    <location>
        <begin position="314"/>
        <end position="332"/>
    </location>
</feature>
<dbReference type="InterPro" id="IPR011527">
    <property type="entry name" value="ABC1_TM_dom"/>
</dbReference>
<feature type="transmembrane region" description="Helical" evidence="9">
    <location>
        <begin position="167"/>
        <end position="188"/>
    </location>
</feature>
<dbReference type="PANTHER" id="PTHR24221:SF646">
    <property type="entry name" value="HAEMOLYSIN SECRETION ATP-BINDING PROTEIN"/>
    <property type="match status" value="1"/>
</dbReference>
<dbReference type="Pfam" id="PF00005">
    <property type="entry name" value="ABC_tran"/>
    <property type="match status" value="1"/>
</dbReference>
<evidence type="ECO:0000259" key="10">
    <source>
        <dbReference type="PROSITE" id="PS50893"/>
    </source>
</evidence>
<feature type="domain" description="ABC transmembrane type-1" evidence="11">
    <location>
        <begin position="52"/>
        <end position="340"/>
    </location>
</feature>
<comment type="subcellular location">
    <subcellularLocation>
        <location evidence="1">Cell membrane</location>
        <topology evidence="1">Multi-pass membrane protein</topology>
    </subcellularLocation>
</comment>
<dbReference type="PROSITE" id="PS50893">
    <property type="entry name" value="ABC_TRANSPORTER_2"/>
    <property type="match status" value="1"/>
</dbReference>